<feature type="transmembrane region" description="Helical" evidence="1">
    <location>
        <begin position="12"/>
        <end position="29"/>
    </location>
</feature>
<dbReference type="Pfam" id="PF01569">
    <property type="entry name" value="PAP2"/>
    <property type="match status" value="1"/>
</dbReference>
<reference evidence="3" key="1">
    <citation type="submission" date="2023-05" db="EMBL/GenBank/DDBJ databases">
        <title>Limnohabitans sp. strain HM2-2 Genome sequencing and assembly.</title>
        <authorList>
            <person name="Jung Y."/>
        </authorList>
    </citation>
    <scope>NUCLEOTIDE SEQUENCE</scope>
    <source>
        <strain evidence="3">HM2-2</strain>
    </source>
</reference>
<protein>
    <recommendedName>
        <fullName evidence="2">Phosphatidic acid phosphatase type 2/haloperoxidase domain-containing protein</fullName>
    </recommendedName>
</protein>
<evidence type="ECO:0000313" key="3">
    <source>
        <dbReference type="EMBL" id="MDI9232866.1"/>
    </source>
</evidence>
<comment type="caution">
    <text evidence="3">The sequence shown here is derived from an EMBL/GenBank/DDBJ whole genome shotgun (WGS) entry which is preliminary data.</text>
</comment>
<dbReference type="InterPro" id="IPR000326">
    <property type="entry name" value="PAP2/HPO"/>
</dbReference>
<feature type="transmembrane region" description="Helical" evidence="1">
    <location>
        <begin position="181"/>
        <end position="202"/>
    </location>
</feature>
<feature type="transmembrane region" description="Helical" evidence="1">
    <location>
        <begin position="64"/>
        <end position="82"/>
    </location>
</feature>
<evidence type="ECO:0000313" key="4">
    <source>
        <dbReference type="Proteomes" id="UP001431902"/>
    </source>
</evidence>
<evidence type="ECO:0000259" key="2">
    <source>
        <dbReference type="Pfam" id="PF01569"/>
    </source>
</evidence>
<name>A0ABT6X425_9BURK</name>
<keyword evidence="1" id="KW-0812">Transmembrane</keyword>
<dbReference type="InterPro" id="IPR036938">
    <property type="entry name" value="PAP2/HPO_sf"/>
</dbReference>
<dbReference type="EMBL" id="JASGBH010000002">
    <property type="protein sequence ID" value="MDI9232866.1"/>
    <property type="molecule type" value="Genomic_DNA"/>
</dbReference>
<feature type="domain" description="Phosphatidic acid phosphatase type 2/haloperoxidase" evidence="2">
    <location>
        <begin position="101"/>
        <end position="224"/>
    </location>
</feature>
<dbReference type="RefSeq" id="WP_283223272.1">
    <property type="nucleotide sequence ID" value="NZ_JASGBH010000002.1"/>
</dbReference>
<evidence type="ECO:0000256" key="1">
    <source>
        <dbReference type="SAM" id="Phobius"/>
    </source>
</evidence>
<dbReference type="Proteomes" id="UP001431902">
    <property type="component" value="Unassembled WGS sequence"/>
</dbReference>
<accession>A0ABT6X425</accession>
<proteinExistence type="predicted"/>
<gene>
    <name evidence="3" type="ORF">QLQ16_03355</name>
</gene>
<dbReference type="SUPFAM" id="SSF48317">
    <property type="entry name" value="Acid phosphatase/Vanadium-dependent haloperoxidase"/>
    <property type="match status" value="1"/>
</dbReference>
<sequence>MQMPLTREHSPLRDLTLYSVVALLCVLAWDYSGLDYPVMQALGNAQGFALKTNWWLEEILHTKARQLSGVVLAVLVLMVWWPRGWFRALSRLQRIEIVMGVFWGLLCISSLKRISLTSCPWDLQDFGGAAVYVSHWRWGVADGGGGHCFPGGHASSALAYLALCLPWLSNATTEARRRGRLLLASVLVLGFILGMTQTVRGAHYPSHTLWTGLICWVVALLNHWAFDGLAHRIRARS</sequence>
<dbReference type="Gene3D" id="1.20.144.10">
    <property type="entry name" value="Phosphatidic acid phosphatase type 2/haloperoxidase"/>
    <property type="match status" value="1"/>
</dbReference>
<feature type="transmembrane region" description="Helical" evidence="1">
    <location>
        <begin position="208"/>
        <end position="226"/>
    </location>
</feature>
<keyword evidence="1" id="KW-0472">Membrane</keyword>
<organism evidence="3 4">
    <name type="scientific">Limnohabitans lacus</name>
    <dbReference type="NCBI Taxonomy" id="3045173"/>
    <lineage>
        <taxon>Bacteria</taxon>
        <taxon>Pseudomonadati</taxon>
        <taxon>Pseudomonadota</taxon>
        <taxon>Betaproteobacteria</taxon>
        <taxon>Burkholderiales</taxon>
        <taxon>Comamonadaceae</taxon>
        <taxon>Limnohabitans</taxon>
    </lineage>
</organism>
<keyword evidence="1" id="KW-1133">Transmembrane helix</keyword>
<keyword evidence="4" id="KW-1185">Reference proteome</keyword>